<gene>
    <name evidence="3" type="ORF">JKP88DRAFT_351952</name>
</gene>
<name>A0A836CMT5_9STRA</name>
<dbReference type="EMBL" id="JAFCMP010000007">
    <property type="protein sequence ID" value="KAG5192340.1"/>
    <property type="molecule type" value="Genomic_DNA"/>
</dbReference>
<reference evidence="3" key="1">
    <citation type="submission" date="2021-02" db="EMBL/GenBank/DDBJ databases">
        <title>First Annotated Genome of the Yellow-green Alga Tribonema minus.</title>
        <authorList>
            <person name="Mahan K.M."/>
        </authorList>
    </citation>
    <scope>NUCLEOTIDE SEQUENCE</scope>
    <source>
        <strain evidence="3">UTEX B ZZ1240</strain>
    </source>
</reference>
<feature type="transmembrane region" description="Helical" evidence="1">
    <location>
        <begin position="192"/>
        <end position="209"/>
    </location>
</feature>
<dbReference type="Proteomes" id="UP000664859">
    <property type="component" value="Unassembled WGS sequence"/>
</dbReference>
<feature type="signal peptide" evidence="2">
    <location>
        <begin position="1"/>
        <end position="21"/>
    </location>
</feature>
<feature type="chain" id="PRO_5032447732" evidence="2">
    <location>
        <begin position="22"/>
        <end position="263"/>
    </location>
</feature>
<keyword evidence="1" id="KW-0812">Transmembrane</keyword>
<keyword evidence="1" id="KW-1133">Transmembrane helix</keyword>
<organism evidence="3 4">
    <name type="scientific">Tribonema minus</name>
    <dbReference type="NCBI Taxonomy" id="303371"/>
    <lineage>
        <taxon>Eukaryota</taxon>
        <taxon>Sar</taxon>
        <taxon>Stramenopiles</taxon>
        <taxon>Ochrophyta</taxon>
        <taxon>PX clade</taxon>
        <taxon>Xanthophyceae</taxon>
        <taxon>Tribonematales</taxon>
        <taxon>Tribonemataceae</taxon>
        <taxon>Tribonema</taxon>
    </lineage>
</organism>
<feature type="transmembrane region" description="Helical" evidence="1">
    <location>
        <begin position="86"/>
        <end position="105"/>
    </location>
</feature>
<feature type="transmembrane region" description="Helical" evidence="1">
    <location>
        <begin position="221"/>
        <end position="239"/>
    </location>
</feature>
<proteinExistence type="predicted"/>
<evidence type="ECO:0000313" key="4">
    <source>
        <dbReference type="Proteomes" id="UP000664859"/>
    </source>
</evidence>
<keyword evidence="2" id="KW-0732">Signal</keyword>
<evidence type="ECO:0000313" key="3">
    <source>
        <dbReference type="EMBL" id="KAG5192340.1"/>
    </source>
</evidence>
<comment type="caution">
    <text evidence="3">The sequence shown here is derived from an EMBL/GenBank/DDBJ whole genome shotgun (WGS) entry which is preliminary data.</text>
</comment>
<keyword evidence="1" id="KW-0472">Membrane</keyword>
<accession>A0A836CMT5</accession>
<dbReference type="OrthoDB" id="434363at2759"/>
<evidence type="ECO:0000256" key="2">
    <source>
        <dbReference type="SAM" id="SignalP"/>
    </source>
</evidence>
<protein>
    <submittedName>
        <fullName evidence="3">Uncharacterized protein</fullName>
    </submittedName>
</protein>
<dbReference type="AlphaFoldDB" id="A0A836CMT5"/>
<sequence length="263" mass="28506">MRTTALTLLLTVGLLPALGFSAFWQPRVKGLRATRRQRHHEGYDLRPNSAIQSADPNLCIFNKIALLSGGGAASVDTPMNSKAVKIGWASSWGVLSVLAIFANAARRLGPVAIEPLQMSDKGGLTTVQWVCYAGCTALIGYMKGERAIRRKFSRHVVQRALTLDQGEATPLRVLLAGPYSMGLFRANRRRKASSWGMLVAAVGIIKVIKKMPYPWRSIVDAGVLAGLCWGGGAVAYYWVRSWSGINPGVDPQMPKRSEAAATE</sequence>
<evidence type="ECO:0000256" key="1">
    <source>
        <dbReference type="SAM" id="Phobius"/>
    </source>
</evidence>
<keyword evidence="4" id="KW-1185">Reference proteome</keyword>